<evidence type="ECO:0000313" key="3">
    <source>
        <dbReference type="EnsemblMetazoa" id="XP_019757865.1"/>
    </source>
</evidence>
<keyword evidence="2" id="KW-0732">Signal</keyword>
<dbReference type="RefSeq" id="XP_019757865.1">
    <property type="nucleotide sequence ID" value="XM_019902306.2"/>
</dbReference>
<feature type="compositionally biased region" description="Basic and acidic residues" evidence="1">
    <location>
        <begin position="65"/>
        <end position="75"/>
    </location>
</feature>
<protein>
    <submittedName>
        <fullName evidence="3">Uncharacterized protein</fullName>
    </submittedName>
</protein>
<sequence length="132" mass="15794">MTLIRVIFMATVGFAVVNSLPAGGSYHVHHRIHVPQKIKTIYHTKIIKVPEHHHHFHEKEKIIIEKEPPKEDHHSIVIQDDDDDHEDEVWSESENSAFYKKKRNAHHSVHETKRPIKKRRIVQRYPYKFHRP</sequence>
<dbReference type="KEGG" id="dpa:125505449"/>
<evidence type="ECO:0000256" key="2">
    <source>
        <dbReference type="SAM" id="SignalP"/>
    </source>
</evidence>
<reference evidence="3" key="2">
    <citation type="submission" date="2024-08" db="UniProtKB">
        <authorList>
            <consortium name="EnsemblMetazoa"/>
        </authorList>
    </citation>
    <scope>IDENTIFICATION</scope>
</reference>
<feature type="chain" id="PRO_5043311010" evidence="2">
    <location>
        <begin position="20"/>
        <end position="132"/>
    </location>
</feature>
<keyword evidence="4" id="KW-1185">Reference proteome</keyword>
<reference evidence="4" key="1">
    <citation type="journal article" date="2013" name="Genome Biol.">
        <title>Draft genome of the mountain pine beetle, Dendroctonus ponderosae Hopkins, a major forest pest.</title>
        <authorList>
            <person name="Keeling C.I."/>
            <person name="Yuen M.M."/>
            <person name="Liao N.Y."/>
            <person name="Docking T.R."/>
            <person name="Chan S.K."/>
            <person name="Taylor G.A."/>
            <person name="Palmquist D.L."/>
            <person name="Jackman S.D."/>
            <person name="Nguyen A."/>
            <person name="Li M."/>
            <person name="Henderson H."/>
            <person name="Janes J.K."/>
            <person name="Zhao Y."/>
            <person name="Pandoh P."/>
            <person name="Moore R."/>
            <person name="Sperling F.A."/>
            <person name="Huber D.P."/>
            <person name="Birol I."/>
            <person name="Jones S.J."/>
            <person name="Bohlmann J."/>
        </authorList>
    </citation>
    <scope>NUCLEOTIDE SEQUENCE</scope>
</reference>
<dbReference type="GeneID" id="109536193"/>
<feature type="signal peptide" evidence="2">
    <location>
        <begin position="1"/>
        <end position="19"/>
    </location>
</feature>
<dbReference type="GeneID" id="125505452"/>
<dbReference type="KEGG" id="dpa:125505452"/>
<dbReference type="GeneID" id="125505449"/>
<proteinExistence type="predicted"/>
<feature type="region of interest" description="Disordered" evidence="1">
    <location>
        <begin position="65"/>
        <end position="95"/>
    </location>
</feature>
<dbReference type="EnsemblMetazoa" id="XM_019902306.1">
    <property type="protein sequence ID" value="XP_019757865.1"/>
    <property type="gene ID" value="LOC109536193"/>
</dbReference>
<evidence type="ECO:0000256" key="1">
    <source>
        <dbReference type="SAM" id="MobiDB-lite"/>
    </source>
</evidence>
<feature type="compositionally biased region" description="Acidic residues" evidence="1">
    <location>
        <begin position="79"/>
        <end position="91"/>
    </location>
</feature>
<dbReference type="RefSeq" id="XP_048525202.1">
    <property type="nucleotide sequence ID" value="XM_048669245.1"/>
</dbReference>
<dbReference type="RefSeq" id="XP_048525198.1">
    <property type="nucleotide sequence ID" value="XM_048669241.1"/>
</dbReference>
<dbReference type="Proteomes" id="UP000019118">
    <property type="component" value="Unassembled WGS sequence"/>
</dbReference>
<name>A0AAR5P9W5_DENPD</name>
<accession>A0AAR5P9W5</accession>
<dbReference type="KEGG" id="dpa:109536193"/>
<evidence type="ECO:0000313" key="4">
    <source>
        <dbReference type="Proteomes" id="UP000019118"/>
    </source>
</evidence>
<organism evidence="3 4">
    <name type="scientific">Dendroctonus ponderosae</name>
    <name type="common">Mountain pine beetle</name>
    <dbReference type="NCBI Taxonomy" id="77166"/>
    <lineage>
        <taxon>Eukaryota</taxon>
        <taxon>Metazoa</taxon>
        <taxon>Ecdysozoa</taxon>
        <taxon>Arthropoda</taxon>
        <taxon>Hexapoda</taxon>
        <taxon>Insecta</taxon>
        <taxon>Pterygota</taxon>
        <taxon>Neoptera</taxon>
        <taxon>Endopterygota</taxon>
        <taxon>Coleoptera</taxon>
        <taxon>Polyphaga</taxon>
        <taxon>Cucujiformia</taxon>
        <taxon>Curculionidae</taxon>
        <taxon>Scolytinae</taxon>
        <taxon>Dendroctonus</taxon>
    </lineage>
</organism>
<dbReference type="AlphaFoldDB" id="A0AAR5P9W5"/>